<sequence length="74" mass="8735">DSKALMKVYLNAVEGYIPDNMMCTFHAFLEFCYIARHNIITEDMLKDLEDTLEHFHKYCEIFIATNVRSNFVLP</sequence>
<accession>A0AAD4BFA6</accession>
<dbReference type="AlphaFoldDB" id="A0AAD4BFA6"/>
<dbReference type="EMBL" id="WHUW01000106">
    <property type="protein sequence ID" value="KAF8424251.1"/>
    <property type="molecule type" value="Genomic_DNA"/>
</dbReference>
<protein>
    <submittedName>
        <fullName evidence="1">Uncharacterized protein</fullName>
    </submittedName>
</protein>
<comment type="caution">
    <text evidence="1">The sequence shown here is derived from an EMBL/GenBank/DDBJ whole genome shotgun (WGS) entry which is preliminary data.</text>
</comment>
<feature type="non-terminal residue" evidence="1">
    <location>
        <position position="1"/>
    </location>
</feature>
<evidence type="ECO:0000313" key="1">
    <source>
        <dbReference type="EMBL" id="KAF8424251.1"/>
    </source>
</evidence>
<keyword evidence="2" id="KW-1185">Reference proteome</keyword>
<evidence type="ECO:0000313" key="2">
    <source>
        <dbReference type="Proteomes" id="UP001194468"/>
    </source>
</evidence>
<name>A0AAD4BFA6_BOLED</name>
<proteinExistence type="predicted"/>
<reference evidence="1" key="1">
    <citation type="submission" date="2019-10" db="EMBL/GenBank/DDBJ databases">
        <authorList>
            <consortium name="DOE Joint Genome Institute"/>
            <person name="Kuo A."/>
            <person name="Miyauchi S."/>
            <person name="Kiss E."/>
            <person name="Drula E."/>
            <person name="Kohler A."/>
            <person name="Sanchez-Garcia M."/>
            <person name="Andreopoulos B."/>
            <person name="Barry K.W."/>
            <person name="Bonito G."/>
            <person name="Buee M."/>
            <person name="Carver A."/>
            <person name="Chen C."/>
            <person name="Cichocki N."/>
            <person name="Clum A."/>
            <person name="Culley D."/>
            <person name="Crous P.W."/>
            <person name="Fauchery L."/>
            <person name="Girlanda M."/>
            <person name="Hayes R."/>
            <person name="Keri Z."/>
            <person name="LaButti K."/>
            <person name="Lipzen A."/>
            <person name="Lombard V."/>
            <person name="Magnuson J."/>
            <person name="Maillard F."/>
            <person name="Morin E."/>
            <person name="Murat C."/>
            <person name="Nolan M."/>
            <person name="Ohm R."/>
            <person name="Pangilinan J."/>
            <person name="Pereira M."/>
            <person name="Perotto S."/>
            <person name="Peter M."/>
            <person name="Riley R."/>
            <person name="Sitrit Y."/>
            <person name="Stielow B."/>
            <person name="Szollosi G."/>
            <person name="Zifcakova L."/>
            <person name="Stursova M."/>
            <person name="Spatafora J.W."/>
            <person name="Tedersoo L."/>
            <person name="Vaario L.-M."/>
            <person name="Yamada A."/>
            <person name="Yan M."/>
            <person name="Wang P."/>
            <person name="Xu J."/>
            <person name="Bruns T."/>
            <person name="Baldrian P."/>
            <person name="Vilgalys R."/>
            <person name="Henrissat B."/>
            <person name="Grigoriev I.V."/>
            <person name="Hibbett D."/>
            <person name="Nagy L.G."/>
            <person name="Martin F.M."/>
        </authorList>
    </citation>
    <scope>NUCLEOTIDE SEQUENCE</scope>
    <source>
        <strain evidence="1">BED1</strain>
    </source>
</reference>
<organism evidence="1 2">
    <name type="scientific">Boletus edulis BED1</name>
    <dbReference type="NCBI Taxonomy" id="1328754"/>
    <lineage>
        <taxon>Eukaryota</taxon>
        <taxon>Fungi</taxon>
        <taxon>Dikarya</taxon>
        <taxon>Basidiomycota</taxon>
        <taxon>Agaricomycotina</taxon>
        <taxon>Agaricomycetes</taxon>
        <taxon>Agaricomycetidae</taxon>
        <taxon>Boletales</taxon>
        <taxon>Boletineae</taxon>
        <taxon>Boletaceae</taxon>
        <taxon>Boletoideae</taxon>
        <taxon>Boletus</taxon>
    </lineage>
</organism>
<reference evidence="1" key="2">
    <citation type="journal article" date="2020" name="Nat. Commun.">
        <title>Large-scale genome sequencing of mycorrhizal fungi provides insights into the early evolution of symbiotic traits.</title>
        <authorList>
            <person name="Miyauchi S."/>
            <person name="Kiss E."/>
            <person name="Kuo A."/>
            <person name="Drula E."/>
            <person name="Kohler A."/>
            <person name="Sanchez-Garcia M."/>
            <person name="Morin E."/>
            <person name="Andreopoulos B."/>
            <person name="Barry K.W."/>
            <person name="Bonito G."/>
            <person name="Buee M."/>
            <person name="Carver A."/>
            <person name="Chen C."/>
            <person name="Cichocki N."/>
            <person name="Clum A."/>
            <person name="Culley D."/>
            <person name="Crous P.W."/>
            <person name="Fauchery L."/>
            <person name="Girlanda M."/>
            <person name="Hayes R.D."/>
            <person name="Keri Z."/>
            <person name="LaButti K."/>
            <person name="Lipzen A."/>
            <person name="Lombard V."/>
            <person name="Magnuson J."/>
            <person name="Maillard F."/>
            <person name="Murat C."/>
            <person name="Nolan M."/>
            <person name="Ohm R.A."/>
            <person name="Pangilinan J."/>
            <person name="Pereira M.F."/>
            <person name="Perotto S."/>
            <person name="Peter M."/>
            <person name="Pfister S."/>
            <person name="Riley R."/>
            <person name="Sitrit Y."/>
            <person name="Stielow J.B."/>
            <person name="Szollosi G."/>
            <person name="Zifcakova L."/>
            <person name="Stursova M."/>
            <person name="Spatafora J.W."/>
            <person name="Tedersoo L."/>
            <person name="Vaario L.M."/>
            <person name="Yamada A."/>
            <person name="Yan M."/>
            <person name="Wang P."/>
            <person name="Xu J."/>
            <person name="Bruns T."/>
            <person name="Baldrian P."/>
            <person name="Vilgalys R."/>
            <person name="Dunand C."/>
            <person name="Henrissat B."/>
            <person name="Grigoriev I.V."/>
            <person name="Hibbett D."/>
            <person name="Nagy L.G."/>
            <person name="Martin F.M."/>
        </authorList>
    </citation>
    <scope>NUCLEOTIDE SEQUENCE</scope>
    <source>
        <strain evidence="1">BED1</strain>
    </source>
</reference>
<dbReference type="Proteomes" id="UP001194468">
    <property type="component" value="Unassembled WGS sequence"/>
</dbReference>
<gene>
    <name evidence="1" type="ORF">L210DRAFT_3422108</name>
</gene>